<evidence type="ECO:0000313" key="1">
    <source>
        <dbReference type="EMBL" id="SIS90537.1"/>
    </source>
</evidence>
<organism evidence="1 3">
    <name type="scientific">Paracoccus saliphilus</name>
    <dbReference type="NCBI Taxonomy" id="405559"/>
    <lineage>
        <taxon>Bacteria</taxon>
        <taxon>Pseudomonadati</taxon>
        <taxon>Pseudomonadota</taxon>
        <taxon>Alphaproteobacteria</taxon>
        <taxon>Rhodobacterales</taxon>
        <taxon>Paracoccaceae</taxon>
        <taxon>Paracoccus</taxon>
    </lineage>
</organism>
<dbReference type="RefSeq" id="WP_076526440.1">
    <property type="nucleotide sequence ID" value="NZ_CP067140.1"/>
</dbReference>
<evidence type="ECO:0000313" key="4">
    <source>
        <dbReference type="Proteomes" id="UP001215549"/>
    </source>
</evidence>
<evidence type="ECO:0000313" key="3">
    <source>
        <dbReference type="Proteomes" id="UP000186216"/>
    </source>
</evidence>
<accession>A0AA46A614</accession>
<keyword evidence="4" id="KW-1185">Reference proteome</keyword>
<reference evidence="2 4" key="2">
    <citation type="submission" date="2021-01" db="EMBL/GenBank/DDBJ databases">
        <title>Biogeographic distribution of Paracoccus.</title>
        <authorList>
            <person name="Hollensteiner J."/>
            <person name="Leineberger J."/>
            <person name="Brinkhoff T."/>
            <person name="Daniel R."/>
        </authorList>
    </citation>
    <scope>NUCLEOTIDE SEQUENCE [LARGE SCALE GENOMIC DNA]</scope>
    <source>
        <strain evidence="2 4">DSM 18447</strain>
    </source>
</reference>
<dbReference type="Proteomes" id="UP000186216">
    <property type="component" value="Unassembled WGS sequence"/>
</dbReference>
<name>A0AA46A614_9RHOB</name>
<reference evidence="1 3" key="1">
    <citation type="submission" date="2017-01" db="EMBL/GenBank/DDBJ databases">
        <authorList>
            <person name="Varghese N."/>
            <person name="Submissions S."/>
        </authorList>
    </citation>
    <scope>NUCLEOTIDE SEQUENCE [LARGE SCALE GENOMIC DNA]</scope>
    <source>
        <strain evidence="1 3">DSM 18447</strain>
    </source>
</reference>
<dbReference type="Proteomes" id="UP001215549">
    <property type="component" value="Chromosome"/>
</dbReference>
<protein>
    <submittedName>
        <fullName evidence="1">Uncharacterized protein</fullName>
    </submittedName>
</protein>
<dbReference type="AlphaFoldDB" id="A0AA46A614"/>
<dbReference type="EMBL" id="CP067140">
    <property type="protein sequence ID" value="WCR02151.1"/>
    <property type="molecule type" value="Genomic_DNA"/>
</dbReference>
<evidence type="ECO:0000313" key="2">
    <source>
        <dbReference type="EMBL" id="WCR02151.1"/>
    </source>
</evidence>
<sequence>MSKTEIDHVKSHNLRVQSLANFSKNIALVLWGAAELGAYLHRWDAIRLIVGEPDWHCFDRPEFCPCHKRRCSIVM</sequence>
<dbReference type="EMBL" id="FTOU01000008">
    <property type="protein sequence ID" value="SIS90537.1"/>
    <property type="molecule type" value="Genomic_DNA"/>
</dbReference>
<proteinExistence type="predicted"/>
<gene>
    <name evidence="2" type="ORF">JHX88_14735</name>
    <name evidence="1" type="ORF">SAMN05421772_10866</name>
</gene>